<dbReference type="OrthoDB" id="9777457at2"/>
<dbReference type="Pfam" id="PF00930">
    <property type="entry name" value="DPPIV_N"/>
    <property type="match status" value="2"/>
</dbReference>
<dbReference type="Gene3D" id="2.140.10.30">
    <property type="entry name" value="Dipeptidylpeptidase IV, N-terminal domain"/>
    <property type="match status" value="1"/>
</dbReference>
<evidence type="ECO:0000313" key="5">
    <source>
        <dbReference type="Proteomes" id="UP000198850"/>
    </source>
</evidence>
<feature type="signal peptide" evidence="1">
    <location>
        <begin position="1"/>
        <end position="19"/>
    </location>
</feature>
<dbReference type="Proteomes" id="UP000198850">
    <property type="component" value="Unassembled WGS sequence"/>
</dbReference>
<keyword evidence="4" id="KW-0378">Hydrolase</keyword>
<dbReference type="PANTHER" id="PTHR11731:SF193">
    <property type="entry name" value="DIPEPTIDYL PEPTIDASE 9"/>
    <property type="match status" value="1"/>
</dbReference>
<dbReference type="InterPro" id="IPR029058">
    <property type="entry name" value="AB_hydrolase_fold"/>
</dbReference>
<dbReference type="Gene3D" id="3.40.50.1820">
    <property type="entry name" value="alpha/beta hydrolase"/>
    <property type="match status" value="1"/>
</dbReference>
<protein>
    <submittedName>
        <fullName evidence="4">Dipeptidyl aminopeptidase/acylaminoacyl peptidase</fullName>
    </submittedName>
</protein>
<keyword evidence="1" id="KW-0732">Signal</keyword>
<keyword evidence="5" id="KW-1185">Reference proteome</keyword>
<dbReference type="InterPro" id="IPR002469">
    <property type="entry name" value="Peptidase_S9B_N"/>
</dbReference>
<feature type="domain" description="Dipeptidylpeptidase IV N-terminal" evidence="3">
    <location>
        <begin position="102"/>
        <end position="184"/>
    </location>
</feature>
<dbReference type="Gene3D" id="2.120.10.30">
    <property type="entry name" value="TolB, C-terminal domain"/>
    <property type="match status" value="1"/>
</dbReference>
<dbReference type="SUPFAM" id="SSF53474">
    <property type="entry name" value="alpha/beta-Hydrolases"/>
    <property type="match status" value="1"/>
</dbReference>
<dbReference type="STRING" id="425514.SAMN05443550_11132"/>
<dbReference type="GO" id="GO:0008236">
    <property type="term" value="F:serine-type peptidase activity"/>
    <property type="evidence" value="ECO:0007669"/>
    <property type="project" value="InterPro"/>
</dbReference>
<accession>A0A1H4GQV8</accession>
<gene>
    <name evidence="4" type="ORF">SAMN05443550_11132</name>
</gene>
<organism evidence="4 5">
    <name type="scientific">Pedobacter hartonius</name>
    <dbReference type="NCBI Taxonomy" id="425514"/>
    <lineage>
        <taxon>Bacteria</taxon>
        <taxon>Pseudomonadati</taxon>
        <taxon>Bacteroidota</taxon>
        <taxon>Sphingobacteriia</taxon>
        <taxon>Sphingobacteriales</taxon>
        <taxon>Sphingobacteriaceae</taxon>
        <taxon>Pedobacter</taxon>
    </lineage>
</organism>
<dbReference type="GO" id="GO:0006508">
    <property type="term" value="P:proteolysis"/>
    <property type="evidence" value="ECO:0007669"/>
    <property type="project" value="InterPro"/>
</dbReference>
<dbReference type="RefSeq" id="WP_090559000.1">
    <property type="nucleotide sequence ID" value="NZ_FNRA01000011.1"/>
</dbReference>
<keyword evidence="4" id="KW-0645">Protease</keyword>
<dbReference type="EMBL" id="FNRA01000011">
    <property type="protein sequence ID" value="SEB11996.1"/>
    <property type="molecule type" value="Genomic_DNA"/>
</dbReference>
<dbReference type="InterPro" id="IPR001375">
    <property type="entry name" value="Peptidase_S9_cat"/>
</dbReference>
<dbReference type="PANTHER" id="PTHR11731">
    <property type="entry name" value="PROTEASE FAMILY S9B,C DIPEPTIDYL-PEPTIDASE IV-RELATED"/>
    <property type="match status" value="1"/>
</dbReference>
<dbReference type="SUPFAM" id="SSF82171">
    <property type="entry name" value="DPP6 N-terminal domain-like"/>
    <property type="match status" value="1"/>
</dbReference>
<sequence>MRYLCIFFFIGMLTGKLSAQVAGGLTVDKIMQNEKWMGVVPGQVQWNPDSKAVSFSWNPDGQDHPLVYRVPAGGHQPVRTSEPAAVLQKKQISYSRDRSKVIYECAGDIVLADLKKGNETKVTQTTEQESNPVFSKDESEIIFRRNNNLYSFSVSGGAVRQLTNFRQAKDAAESLTGQARWLREKQQQTFAIVRSRAAERAWQQKQEGKGYPKTFNIDNQGTVADMSIGPDMRFVAFTTEQAVPQNRNIIVPDYVTGSGYTEDIAGRTKVGSTAGMAKSYIYDRQRDTIWQISMATLPGIKDLPGYLKEYPVRYQELQTKNEDRKVRVTGFYWNTGGTMAIVNIMSDDHKDRWIMKLDPLNGSVTLLDRQHDDAWVAGPGIGRGVLMGWVNAETFYYQSERSGYSHVYTVNVNDTTAKKQITSGKYEVQTLQLSNDHRNFYFSANIKHPGIVHFYRVAVSGGNPVQLTSTDGGNETFLSPDEKWLAVRHSYINKPWELYLQKNEPNATPVQVTKSTTAEFDAYPWKIPETITYKNRNGTDVYAQVFKSANAKGKGPAVVFVHSNGYLQNVHYGWSYHYKEYMFNNLLADRGYTVINIDYTASSGYGRDFRTGIYRHMGGLDMTDLSDGAKLLVDKYNVDPARIGLYGGSYGGFLTLMAMFTQSDIFKSGAALRSVTDWSNYNQGYTSGILNEPVNDEKAYRQSSALFFAAGLKGNLLMTHGIVDINVNFQDIVLLTQKLIELKKDNWELAVYPLESHDFVDEVSWTDQYKRILKLFNGL</sequence>
<proteinExistence type="predicted"/>
<dbReference type="Pfam" id="PF00326">
    <property type="entry name" value="Peptidase_S9"/>
    <property type="match status" value="1"/>
</dbReference>
<dbReference type="GO" id="GO:0004177">
    <property type="term" value="F:aminopeptidase activity"/>
    <property type="evidence" value="ECO:0007669"/>
    <property type="project" value="UniProtKB-KW"/>
</dbReference>
<reference evidence="4 5" key="1">
    <citation type="submission" date="2016-10" db="EMBL/GenBank/DDBJ databases">
        <authorList>
            <person name="de Groot N.N."/>
        </authorList>
    </citation>
    <scope>NUCLEOTIDE SEQUENCE [LARGE SCALE GENOMIC DNA]</scope>
    <source>
        <strain evidence="4 5">DSM 19033</strain>
    </source>
</reference>
<dbReference type="InterPro" id="IPR050278">
    <property type="entry name" value="Serine_Prot_S9B/DPPIV"/>
</dbReference>
<evidence type="ECO:0000259" key="3">
    <source>
        <dbReference type="Pfam" id="PF00930"/>
    </source>
</evidence>
<feature type="domain" description="Peptidase S9 prolyl oligopeptidase catalytic" evidence="2">
    <location>
        <begin position="585"/>
        <end position="776"/>
    </location>
</feature>
<keyword evidence="4" id="KW-0031">Aminopeptidase</keyword>
<dbReference type="InterPro" id="IPR011042">
    <property type="entry name" value="6-blade_b-propeller_TolB-like"/>
</dbReference>
<feature type="chain" id="PRO_5011456636" evidence="1">
    <location>
        <begin position="20"/>
        <end position="779"/>
    </location>
</feature>
<evidence type="ECO:0000313" key="4">
    <source>
        <dbReference type="EMBL" id="SEB11996.1"/>
    </source>
</evidence>
<evidence type="ECO:0000256" key="1">
    <source>
        <dbReference type="SAM" id="SignalP"/>
    </source>
</evidence>
<name>A0A1H4GQV8_9SPHI</name>
<feature type="domain" description="Dipeptidylpeptidase IV N-terminal" evidence="3">
    <location>
        <begin position="328"/>
        <end position="496"/>
    </location>
</feature>
<evidence type="ECO:0000259" key="2">
    <source>
        <dbReference type="Pfam" id="PF00326"/>
    </source>
</evidence>
<dbReference type="AlphaFoldDB" id="A0A1H4GQV8"/>
<dbReference type="GO" id="GO:0008239">
    <property type="term" value="F:dipeptidyl-peptidase activity"/>
    <property type="evidence" value="ECO:0007669"/>
    <property type="project" value="TreeGrafter"/>
</dbReference>